<keyword evidence="2" id="KW-1185">Reference proteome</keyword>
<dbReference type="EMBL" id="JAIUJS010000003">
    <property type="protein sequence ID" value="MCA0152793.1"/>
    <property type="molecule type" value="Genomic_DNA"/>
</dbReference>
<proteinExistence type="predicted"/>
<evidence type="ECO:0000313" key="2">
    <source>
        <dbReference type="Proteomes" id="UP001198402"/>
    </source>
</evidence>
<reference evidence="2" key="1">
    <citation type="submission" date="2023-07" db="EMBL/GenBank/DDBJ databases">
        <authorList>
            <person name="Yue Y."/>
        </authorList>
    </citation>
    <scope>NUCLEOTIDE SEQUENCE [LARGE SCALE GENOMIC DNA]</scope>
    <source>
        <strain evidence="2">2Y89</strain>
    </source>
</reference>
<evidence type="ECO:0000313" key="1">
    <source>
        <dbReference type="EMBL" id="MCA0152793.1"/>
    </source>
</evidence>
<protein>
    <submittedName>
        <fullName evidence="1">Deoxyribose-phosphate aldolase</fullName>
    </submittedName>
</protein>
<gene>
    <name evidence="1" type="ORF">LBV24_06165</name>
</gene>
<sequence length="249" mass="28954">MKNLITFCLFLLCLGCQEENKQSSLSADEIVNKSIEVSGGERFGSSEIKFDFRDKFYFAQRKQGNFLLARSFFKDNDSITDFLTNDEFKRLVGEDFIVVADSMITKYRASVNSVHYFSVLPYGLNDAAVNKFFLGEEEIKNKTYYKIKVTFNKEGGGEDFEDVFIYWIDKETFKVQYLAYSYNEDDGVGMRFREAFNERFIEGIRFVDYNNYKSSDGLMSLIDLGKLFEKNKLNLLSKIELKNIVVNDL</sequence>
<dbReference type="RefSeq" id="WP_224477724.1">
    <property type="nucleotide sequence ID" value="NZ_JAIUJS010000003.1"/>
</dbReference>
<organism evidence="1 2">
    <name type="scientific">Winogradskyella vincentii</name>
    <dbReference type="NCBI Taxonomy" id="2877122"/>
    <lineage>
        <taxon>Bacteria</taxon>
        <taxon>Pseudomonadati</taxon>
        <taxon>Bacteroidota</taxon>
        <taxon>Flavobacteriia</taxon>
        <taxon>Flavobacteriales</taxon>
        <taxon>Flavobacteriaceae</taxon>
        <taxon>Winogradskyella</taxon>
    </lineage>
</organism>
<name>A0ABS7XYQ2_9FLAO</name>
<comment type="caution">
    <text evidence="1">The sequence shown here is derived from an EMBL/GenBank/DDBJ whole genome shotgun (WGS) entry which is preliminary data.</text>
</comment>
<dbReference type="InterPro" id="IPR045444">
    <property type="entry name" value="DUF6503"/>
</dbReference>
<dbReference type="Pfam" id="PF20113">
    <property type="entry name" value="DUF6503"/>
    <property type="match status" value="1"/>
</dbReference>
<accession>A0ABS7XYQ2</accession>
<dbReference type="Proteomes" id="UP001198402">
    <property type="component" value="Unassembled WGS sequence"/>
</dbReference>